<sequence length="261" mass="29799">MEEDNFIESLFELADNLEKPKINKRDVCSRCRRPVTVCWCPFLPSEPIQISTTVFILQHPFEESRNLKTAPMLNQSLSPGKCHVYRSKKFPEHRYPGLLELMRQPNTLLLFPGPGAEDISELPPVGDEVSYNLVLLDGTWGQAKHMFLSNPMLQFPRKVQINPTVKSKYVIRTQPDDGSLSTLETAAFALSVLEQIPDLFDVLTKPLEALCQFQLNHGACTHHSKTYKIENGLWKKKLSKKALKRLEEKKNQQILDGNQQS</sequence>
<evidence type="ECO:0000256" key="6">
    <source>
        <dbReference type="ARBA" id="ARBA00048718"/>
    </source>
</evidence>
<dbReference type="InterPro" id="IPR005636">
    <property type="entry name" value="DTW"/>
</dbReference>
<dbReference type="InterPro" id="IPR039262">
    <property type="entry name" value="DTWD2/TAPT"/>
</dbReference>
<name>A0A6J8EK47_MYTCO</name>
<dbReference type="EC" id="2.5.1.25" evidence="1"/>
<evidence type="ECO:0000256" key="5">
    <source>
        <dbReference type="ARBA" id="ARBA00034489"/>
    </source>
</evidence>
<accession>A0A6J8EK47</accession>
<dbReference type="Pfam" id="PF03942">
    <property type="entry name" value="DTW"/>
    <property type="match status" value="1"/>
</dbReference>
<evidence type="ECO:0000256" key="4">
    <source>
        <dbReference type="ARBA" id="ARBA00022694"/>
    </source>
</evidence>
<dbReference type="GO" id="GO:0008033">
    <property type="term" value="P:tRNA processing"/>
    <property type="evidence" value="ECO:0007669"/>
    <property type="project" value="UniProtKB-KW"/>
</dbReference>
<dbReference type="AlphaFoldDB" id="A0A6J8EK47"/>
<reference evidence="8 9" key="1">
    <citation type="submission" date="2020-06" db="EMBL/GenBank/DDBJ databases">
        <authorList>
            <person name="Li R."/>
            <person name="Bekaert M."/>
        </authorList>
    </citation>
    <scope>NUCLEOTIDE SEQUENCE [LARGE SCALE GENOMIC DNA]</scope>
    <source>
        <strain evidence="9">wild</strain>
    </source>
</reference>
<keyword evidence="2" id="KW-0808">Transferase</keyword>
<dbReference type="PANTHER" id="PTHR21392">
    <property type="entry name" value="TRNA-URIDINE AMINOCARBOXYPROPYLTRANSFERASE 2"/>
    <property type="match status" value="1"/>
</dbReference>
<dbReference type="Proteomes" id="UP000507470">
    <property type="component" value="Unassembled WGS sequence"/>
</dbReference>
<protein>
    <recommendedName>
        <fullName evidence="1">tRNA-uridine aminocarboxypropyltransferase</fullName>
        <ecNumber evidence="1">2.5.1.25</ecNumber>
    </recommendedName>
</protein>
<proteinExistence type="inferred from homology"/>
<keyword evidence="9" id="KW-1185">Reference proteome</keyword>
<evidence type="ECO:0000256" key="1">
    <source>
        <dbReference type="ARBA" id="ARBA00012386"/>
    </source>
</evidence>
<keyword evidence="3" id="KW-0949">S-adenosyl-L-methionine</keyword>
<keyword evidence="4" id="KW-0819">tRNA processing</keyword>
<evidence type="ECO:0000313" key="9">
    <source>
        <dbReference type="Proteomes" id="UP000507470"/>
    </source>
</evidence>
<gene>
    <name evidence="8" type="ORF">MCOR_52534</name>
</gene>
<dbReference type="PANTHER" id="PTHR21392:SF0">
    <property type="entry name" value="TRNA-URIDINE AMINOCARBOXYPROPYLTRANSFERASE 2"/>
    <property type="match status" value="1"/>
</dbReference>
<evidence type="ECO:0000313" key="8">
    <source>
        <dbReference type="EMBL" id="CAC5420303.1"/>
    </source>
</evidence>
<evidence type="ECO:0000256" key="2">
    <source>
        <dbReference type="ARBA" id="ARBA00022679"/>
    </source>
</evidence>
<organism evidence="8 9">
    <name type="scientific">Mytilus coruscus</name>
    <name type="common">Sea mussel</name>
    <dbReference type="NCBI Taxonomy" id="42192"/>
    <lineage>
        <taxon>Eukaryota</taxon>
        <taxon>Metazoa</taxon>
        <taxon>Spiralia</taxon>
        <taxon>Lophotrochozoa</taxon>
        <taxon>Mollusca</taxon>
        <taxon>Bivalvia</taxon>
        <taxon>Autobranchia</taxon>
        <taxon>Pteriomorphia</taxon>
        <taxon>Mytilida</taxon>
        <taxon>Mytiloidea</taxon>
        <taxon>Mytilidae</taxon>
        <taxon>Mytilinae</taxon>
        <taxon>Mytilus</taxon>
    </lineage>
</organism>
<comment type="catalytic activity">
    <reaction evidence="6">
        <text>a uridine in tRNA + S-adenosyl-L-methionine = a 3-[(3S)-3-amino-3-carboxypropyl]uridine in tRNA + S-methyl-5'-thioadenosine + H(+)</text>
        <dbReference type="Rhea" id="RHEA:62432"/>
        <dbReference type="Rhea" id="RHEA-COMP:13339"/>
        <dbReference type="Rhea" id="RHEA-COMP:16092"/>
        <dbReference type="ChEBI" id="CHEBI:15378"/>
        <dbReference type="ChEBI" id="CHEBI:17509"/>
        <dbReference type="ChEBI" id="CHEBI:59789"/>
        <dbReference type="ChEBI" id="CHEBI:65315"/>
        <dbReference type="ChEBI" id="CHEBI:82930"/>
        <dbReference type="EC" id="2.5.1.25"/>
    </reaction>
</comment>
<dbReference type="EMBL" id="CACVKT020009086">
    <property type="protein sequence ID" value="CAC5420303.1"/>
    <property type="molecule type" value="Genomic_DNA"/>
</dbReference>
<feature type="domain" description="DTW" evidence="7">
    <location>
        <begin position="24"/>
        <end position="219"/>
    </location>
</feature>
<evidence type="ECO:0000256" key="3">
    <source>
        <dbReference type="ARBA" id="ARBA00022691"/>
    </source>
</evidence>
<comment type="similarity">
    <text evidence="5">Belongs to the TDD superfamily. DTWD2 family.</text>
</comment>
<dbReference type="OrthoDB" id="408541at2759"/>
<dbReference type="SMART" id="SM01144">
    <property type="entry name" value="DTW"/>
    <property type="match status" value="1"/>
</dbReference>
<evidence type="ECO:0000259" key="7">
    <source>
        <dbReference type="SMART" id="SM01144"/>
    </source>
</evidence>
<dbReference type="GO" id="GO:0016432">
    <property type="term" value="F:tRNA-uridine aminocarboxypropyltransferase activity"/>
    <property type="evidence" value="ECO:0007669"/>
    <property type="project" value="UniProtKB-EC"/>
</dbReference>